<reference evidence="10 11" key="1">
    <citation type="submission" date="2023-08" db="EMBL/GenBank/DDBJ databases">
        <authorList>
            <person name="Park J.-S."/>
        </authorList>
    </citation>
    <scope>NUCLEOTIDE SEQUENCE [LARGE SCALE GENOMIC DNA]</scope>
    <source>
        <strain evidence="10 11">2205BS29-5</strain>
    </source>
</reference>
<comment type="catalytic activity">
    <reaction evidence="1 9">
        <text>D-mannonate = 2-dehydro-3-deoxy-D-gluconate + H2O</text>
        <dbReference type="Rhea" id="RHEA:20097"/>
        <dbReference type="ChEBI" id="CHEBI:15377"/>
        <dbReference type="ChEBI" id="CHEBI:17767"/>
        <dbReference type="ChEBI" id="CHEBI:57990"/>
        <dbReference type="EC" id="4.2.1.8"/>
    </reaction>
</comment>
<evidence type="ECO:0000256" key="5">
    <source>
        <dbReference type="ARBA" id="ARBA00012927"/>
    </source>
</evidence>
<comment type="similarity">
    <text evidence="4 9">Belongs to the mannonate dehydratase family.</text>
</comment>
<keyword evidence="8 9" id="KW-0456">Lyase</keyword>
<evidence type="ECO:0000256" key="4">
    <source>
        <dbReference type="ARBA" id="ARBA00007389"/>
    </source>
</evidence>
<gene>
    <name evidence="9 10" type="primary">uxuA</name>
    <name evidence="10" type="ORF">Q5Y72_16545</name>
</gene>
<dbReference type="HAMAP" id="MF_00106">
    <property type="entry name" value="UxuA"/>
    <property type="match status" value="1"/>
</dbReference>
<keyword evidence="7 9" id="KW-0464">Manganese</keyword>
<comment type="pathway">
    <text evidence="3 9">Carbohydrate metabolism; pentose and glucuronate interconversion.</text>
</comment>
<dbReference type="Pfam" id="PF03786">
    <property type="entry name" value="UxuA"/>
    <property type="match status" value="1"/>
</dbReference>
<evidence type="ECO:0000256" key="6">
    <source>
        <dbReference type="ARBA" id="ARBA00023004"/>
    </source>
</evidence>
<dbReference type="NCBIfam" id="NF003027">
    <property type="entry name" value="PRK03906.1"/>
    <property type="match status" value="1"/>
</dbReference>
<dbReference type="SUPFAM" id="SSF51658">
    <property type="entry name" value="Xylose isomerase-like"/>
    <property type="match status" value="1"/>
</dbReference>
<dbReference type="GO" id="GO:0008927">
    <property type="term" value="F:mannonate dehydratase activity"/>
    <property type="evidence" value="ECO:0007669"/>
    <property type="project" value="UniProtKB-EC"/>
</dbReference>
<dbReference type="PANTHER" id="PTHR30387">
    <property type="entry name" value="MANNONATE DEHYDRATASE"/>
    <property type="match status" value="1"/>
</dbReference>
<comment type="cofactor">
    <cofactor evidence="9">
        <name>Fe(2+)</name>
        <dbReference type="ChEBI" id="CHEBI:29033"/>
    </cofactor>
    <cofactor evidence="9">
        <name>Mn(2+)</name>
        <dbReference type="ChEBI" id="CHEBI:29035"/>
    </cofactor>
</comment>
<evidence type="ECO:0000256" key="3">
    <source>
        <dbReference type="ARBA" id="ARBA00004892"/>
    </source>
</evidence>
<dbReference type="Proteomes" id="UP001224997">
    <property type="component" value="Unassembled WGS sequence"/>
</dbReference>
<evidence type="ECO:0000256" key="9">
    <source>
        <dbReference type="HAMAP-Rule" id="MF_00106"/>
    </source>
</evidence>
<proteinExistence type="inferred from homology"/>
<name>A0ABT9JFU5_9RHOB</name>
<evidence type="ECO:0000256" key="8">
    <source>
        <dbReference type="ARBA" id="ARBA00023239"/>
    </source>
</evidence>
<evidence type="ECO:0000256" key="7">
    <source>
        <dbReference type="ARBA" id="ARBA00023211"/>
    </source>
</evidence>
<dbReference type="PIRSF" id="PIRSF016049">
    <property type="entry name" value="Man_dehyd"/>
    <property type="match status" value="1"/>
</dbReference>
<comment type="function">
    <text evidence="2 9">Catalyzes the dehydration of D-mannonate.</text>
</comment>
<protein>
    <recommendedName>
        <fullName evidence="5 9">Mannonate dehydratase</fullName>
        <ecNumber evidence="5 9">4.2.1.8</ecNumber>
    </recommendedName>
    <alternativeName>
        <fullName evidence="9">D-mannonate hydro-lyase</fullName>
    </alternativeName>
</protein>
<evidence type="ECO:0000256" key="1">
    <source>
        <dbReference type="ARBA" id="ARBA00001794"/>
    </source>
</evidence>
<dbReference type="NCBIfam" id="TIGR00695">
    <property type="entry name" value="uxuA"/>
    <property type="match status" value="1"/>
</dbReference>
<dbReference type="InterPro" id="IPR004628">
    <property type="entry name" value="Man_deHydtase"/>
</dbReference>
<accession>A0ABT9JFU5</accession>
<dbReference type="EC" id="4.2.1.8" evidence="5 9"/>
<dbReference type="InterPro" id="IPR036237">
    <property type="entry name" value="Xyl_isomerase-like_sf"/>
</dbReference>
<keyword evidence="11" id="KW-1185">Reference proteome</keyword>
<organism evidence="10 11">
    <name type="scientific">Paracoccus spongiarum</name>
    <dbReference type="NCBI Taxonomy" id="3064387"/>
    <lineage>
        <taxon>Bacteria</taxon>
        <taxon>Pseudomonadati</taxon>
        <taxon>Pseudomonadota</taxon>
        <taxon>Alphaproteobacteria</taxon>
        <taxon>Rhodobacterales</taxon>
        <taxon>Paracoccaceae</taxon>
        <taxon>Paracoccus</taxon>
    </lineage>
</organism>
<sequence>MRQTWRWFGPKDRVSIDDMRQAGVQGVVTALHHVPTGEVWTADEIARRQDGLSRMRDGSASGLAWEVVESLPVSEAIKTQTGDWRAHVANWIASMRNLKAAGIDVLCYNFMPVLDWTRTDLAWRRPTGATCMRFDFTDFAAFDIHILARKGAAEDFPDEIRDEAARRFAAMDDARREELAGNVVFGLPGAAESFSLDDVRDLLESYAPVTDAVLRRHFHDFLEQVAPVAQEIGMRLCCHPDDPPFGLLGLPRVMSTEADYAERMAAVDLPANGITLCSGSLGARPDNDLPGMMRRLGDRVHFLHLRNVRRDSDALRGSFFEDEHLGGQTDMVALIAAVLQEEARRRAAGRVDHQIPMRPDHGQDILDDIGRGGQPGYPAIGRLKGLAELRGVEAALSHPVVAGGVA</sequence>
<evidence type="ECO:0000256" key="2">
    <source>
        <dbReference type="ARBA" id="ARBA00002713"/>
    </source>
</evidence>
<dbReference type="Gene3D" id="3.20.20.150">
    <property type="entry name" value="Divalent-metal-dependent TIM barrel enzymes"/>
    <property type="match status" value="1"/>
</dbReference>
<comment type="caution">
    <text evidence="10">The sequence shown here is derived from an EMBL/GenBank/DDBJ whole genome shotgun (WGS) entry which is preliminary data.</text>
</comment>
<dbReference type="EMBL" id="JAVAMQ010000021">
    <property type="protein sequence ID" value="MDP5308692.1"/>
    <property type="molecule type" value="Genomic_DNA"/>
</dbReference>
<keyword evidence="6 9" id="KW-0408">Iron</keyword>
<dbReference type="RefSeq" id="WP_305964531.1">
    <property type="nucleotide sequence ID" value="NZ_JAVAMQ010000021.1"/>
</dbReference>
<dbReference type="PANTHER" id="PTHR30387:SF2">
    <property type="entry name" value="MANNONATE DEHYDRATASE"/>
    <property type="match status" value="1"/>
</dbReference>
<evidence type="ECO:0000313" key="11">
    <source>
        <dbReference type="Proteomes" id="UP001224997"/>
    </source>
</evidence>
<evidence type="ECO:0000313" key="10">
    <source>
        <dbReference type="EMBL" id="MDP5308692.1"/>
    </source>
</evidence>